<feature type="transmembrane region" description="Helical" evidence="1">
    <location>
        <begin position="107"/>
        <end position="132"/>
    </location>
</feature>
<keyword evidence="1" id="KW-0472">Membrane</keyword>
<dbReference type="Pfam" id="PF01970">
    <property type="entry name" value="TctA"/>
    <property type="match status" value="1"/>
</dbReference>
<feature type="transmembrane region" description="Helical" evidence="1">
    <location>
        <begin position="199"/>
        <end position="221"/>
    </location>
</feature>
<proteinExistence type="predicted"/>
<feature type="transmembrane region" description="Helical" evidence="1">
    <location>
        <begin position="254"/>
        <end position="279"/>
    </location>
</feature>
<feature type="transmembrane region" description="Helical" evidence="1">
    <location>
        <begin position="169"/>
        <end position="187"/>
    </location>
</feature>
<keyword evidence="1" id="KW-0812">Transmembrane</keyword>
<feature type="transmembrane region" description="Helical" evidence="1">
    <location>
        <begin position="73"/>
        <end position="95"/>
    </location>
</feature>
<organism evidence="3 4">
    <name type="scientific">Mycolicibacterium goodii</name>
    <name type="common">Mycobacterium goodii</name>
    <dbReference type="NCBI Taxonomy" id="134601"/>
    <lineage>
        <taxon>Bacteria</taxon>
        <taxon>Bacillati</taxon>
        <taxon>Actinomycetota</taxon>
        <taxon>Actinomycetes</taxon>
        <taxon>Mycobacteriales</taxon>
        <taxon>Mycobacteriaceae</taxon>
        <taxon>Mycolicibacterium</taxon>
    </lineage>
</organism>
<feature type="transmembrane region" description="Helical" evidence="1">
    <location>
        <begin position="356"/>
        <end position="376"/>
    </location>
</feature>
<dbReference type="PANTHER" id="PTHR35342">
    <property type="entry name" value="TRICARBOXYLIC TRANSPORT PROTEIN"/>
    <property type="match status" value="1"/>
</dbReference>
<feature type="transmembrane region" description="Helical" evidence="1">
    <location>
        <begin position="46"/>
        <end position="67"/>
    </location>
</feature>
<feature type="transmembrane region" description="Helical" evidence="1">
    <location>
        <begin position="144"/>
        <end position="162"/>
    </location>
</feature>
<evidence type="ECO:0000313" key="3">
    <source>
        <dbReference type="EMBL" id="AKS35031.1"/>
    </source>
</evidence>
<name>A0A0K0XCB9_MYCGD</name>
<evidence type="ECO:0000256" key="1">
    <source>
        <dbReference type="SAM" id="Phobius"/>
    </source>
</evidence>
<feature type="transmembrane region" description="Helical" evidence="1">
    <location>
        <begin position="388"/>
        <end position="408"/>
    </location>
</feature>
<evidence type="ECO:0000313" key="4">
    <source>
        <dbReference type="Proteomes" id="UP000062255"/>
    </source>
</evidence>
<feature type="transmembrane region" description="Helical" evidence="1">
    <location>
        <begin position="323"/>
        <end position="344"/>
    </location>
</feature>
<accession>A0A0K0XCB9</accession>
<dbReference type="InterPro" id="IPR002823">
    <property type="entry name" value="DUF112_TM"/>
</dbReference>
<keyword evidence="1" id="KW-1133">Transmembrane helix</keyword>
<feature type="transmembrane region" description="Helical" evidence="1">
    <location>
        <begin position="420"/>
        <end position="444"/>
    </location>
</feature>
<dbReference type="Proteomes" id="UP000062255">
    <property type="component" value="Chromosome"/>
</dbReference>
<dbReference type="AlphaFoldDB" id="A0A0K0XCB9"/>
<dbReference type="STRING" id="134601.AFA91_27535"/>
<protein>
    <submittedName>
        <fullName evidence="3">Transporter</fullName>
    </submittedName>
</protein>
<reference evidence="3 4" key="1">
    <citation type="submission" date="2015-07" db="EMBL/GenBank/DDBJ databases">
        <title>Complete genome sequence of Mycobacterium goodii X7B, a facultative thermophilic biodesulfurizing bacterium.</title>
        <authorList>
            <person name="Yu B."/>
            <person name="Li F."/>
            <person name="Xu P."/>
        </authorList>
    </citation>
    <scope>NUCLEOTIDE SEQUENCE [LARGE SCALE GENOMIC DNA]</scope>
    <source>
        <strain evidence="3 4">X7B</strain>
    </source>
</reference>
<feature type="transmembrane region" description="Helical" evidence="1">
    <location>
        <begin position="20"/>
        <end position="39"/>
    </location>
</feature>
<dbReference type="OrthoDB" id="9781349at2"/>
<dbReference type="KEGG" id="mgo:AFA91_27535"/>
<sequence length="522" mass="54210">MDALSNLLTGFESAFTPMNLFWVFVGVVIGTLVGILPGLGPPATLAILLPLTTSLSPTTGLIMMAGIYHGAKFAGATTSILLNIPGETSSVVLCLDGHPLARQGRAGAAMGMSAISGFIASTFGVIALTFAAPSVANLAMSFGPPEYAALMAFGLLMVILLASDSPVKGFLSLSLGLLLSTIGIDIFTGQQRLTFGTTALFDGIDFIAVSVGLFAVGEVLLNVEKKMGKQLFTVPKGIKNLLPTKADLKQSRMAIAMGSVFGFFIGALPGGGSTVASFLSYTMVKKTSKHPEKFGKGAIEGVAGPEAANNSESGGAMIPLLSLGLPGSSSTAVMLAALLLYGLQPGPLLFTDHPEIGWPVIASLYIGNVMLIILNLPMIPVWVQILKIPYWALYPAILVLSAVGVYSVRSSMTDVLMMGGFGLLGYVFGKFGVPAAPLVMAFVLGPMAENAVRQSLVLSDNNPLIFLERPISATIFGVAILLGVTLLITGRRRKSVKAQAHSAAVADPSPVADDHLTEVKGK</sequence>
<gene>
    <name evidence="3" type="ORF">AFA91_27535</name>
</gene>
<dbReference type="EMBL" id="CP012150">
    <property type="protein sequence ID" value="AKS35031.1"/>
    <property type="molecule type" value="Genomic_DNA"/>
</dbReference>
<feature type="transmembrane region" description="Helical" evidence="1">
    <location>
        <begin position="464"/>
        <end position="488"/>
    </location>
</feature>
<feature type="domain" description="DUF112" evidence="2">
    <location>
        <begin position="20"/>
        <end position="439"/>
    </location>
</feature>
<dbReference type="PATRIC" id="fig|134601.6.peg.5687"/>
<evidence type="ECO:0000259" key="2">
    <source>
        <dbReference type="Pfam" id="PF01970"/>
    </source>
</evidence>
<dbReference type="PANTHER" id="PTHR35342:SF5">
    <property type="entry name" value="TRICARBOXYLIC TRANSPORT PROTEIN"/>
    <property type="match status" value="1"/>
</dbReference>
<dbReference type="RefSeq" id="WP_083453044.1">
    <property type="nucleotide sequence ID" value="NZ_CP012150.1"/>
</dbReference>